<comment type="caution">
    <text evidence="2">The sequence shown here is derived from an EMBL/GenBank/DDBJ whole genome shotgun (WGS) entry which is preliminary data.</text>
</comment>
<dbReference type="Proteomes" id="UP000243498">
    <property type="component" value="Unassembled WGS sequence"/>
</dbReference>
<evidence type="ECO:0000313" key="2">
    <source>
        <dbReference type="EMBL" id="OAA37424.1"/>
    </source>
</evidence>
<organism evidence="2 3">
    <name type="scientific">Metarhizium rileyi (strain RCEF 4871)</name>
    <name type="common">Nomuraea rileyi</name>
    <dbReference type="NCBI Taxonomy" id="1649241"/>
    <lineage>
        <taxon>Eukaryota</taxon>
        <taxon>Fungi</taxon>
        <taxon>Dikarya</taxon>
        <taxon>Ascomycota</taxon>
        <taxon>Pezizomycotina</taxon>
        <taxon>Sordariomycetes</taxon>
        <taxon>Hypocreomycetidae</taxon>
        <taxon>Hypocreales</taxon>
        <taxon>Clavicipitaceae</taxon>
        <taxon>Metarhizium</taxon>
    </lineage>
</organism>
<feature type="region of interest" description="Disordered" evidence="1">
    <location>
        <begin position="1"/>
        <end position="22"/>
    </location>
</feature>
<dbReference type="AlphaFoldDB" id="A0A166Z0V9"/>
<keyword evidence="3" id="KW-1185">Reference proteome</keyword>
<feature type="region of interest" description="Disordered" evidence="1">
    <location>
        <begin position="74"/>
        <end position="97"/>
    </location>
</feature>
<evidence type="ECO:0000256" key="1">
    <source>
        <dbReference type="SAM" id="MobiDB-lite"/>
    </source>
</evidence>
<accession>A0A166Z0V9</accession>
<reference evidence="2 3" key="1">
    <citation type="journal article" date="2016" name="Genome Biol. Evol.">
        <title>Divergent and convergent evolution of fungal pathogenicity.</title>
        <authorList>
            <person name="Shang Y."/>
            <person name="Xiao G."/>
            <person name="Zheng P."/>
            <person name="Cen K."/>
            <person name="Zhan S."/>
            <person name="Wang C."/>
        </authorList>
    </citation>
    <scope>NUCLEOTIDE SEQUENCE [LARGE SCALE GENOMIC DNA]</scope>
    <source>
        <strain evidence="2 3">RCEF 4871</strain>
    </source>
</reference>
<proteinExistence type="predicted"/>
<feature type="compositionally biased region" description="Polar residues" evidence="1">
    <location>
        <begin position="88"/>
        <end position="97"/>
    </location>
</feature>
<sequence length="97" mass="10483">MSRESRTRGNLEPTNQPVRREEKLALVGNLADDFRDSGGAKSAIPPPFFLPGSLGFTWHRSIVKLLQPNEETEAAEAKAEAKAEEESGLSSCQEAGA</sequence>
<protein>
    <submittedName>
        <fullName evidence="2">Uncharacterized protein</fullName>
    </submittedName>
</protein>
<evidence type="ECO:0000313" key="3">
    <source>
        <dbReference type="Proteomes" id="UP000243498"/>
    </source>
</evidence>
<feature type="compositionally biased region" description="Basic and acidic residues" evidence="1">
    <location>
        <begin position="75"/>
        <end position="85"/>
    </location>
</feature>
<gene>
    <name evidence="2" type="ORF">NOR_07123</name>
</gene>
<name>A0A166Z0V9_METRR</name>
<dbReference type="EMBL" id="AZHC01000030">
    <property type="protein sequence ID" value="OAA37424.1"/>
    <property type="molecule type" value="Genomic_DNA"/>
</dbReference>